<dbReference type="PANTHER" id="PTHR43463:SF1">
    <property type="entry name" value="NICOTINATE-NUCLEOTIDE--DIMETHYLBENZIMIDAZOLE PHOSPHORIBOSYLTRANSFERASE"/>
    <property type="match status" value="1"/>
</dbReference>
<evidence type="ECO:0000313" key="12">
    <source>
        <dbReference type="EMBL" id="QNN52647.1"/>
    </source>
</evidence>
<dbReference type="Proteomes" id="UP000515947">
    <property type="component" value="Chromosome"/>
</dbReference>
<dbReference type="Gene3D" id="1.10.1610.10">
    <property type="match status" value="1"/>
</dbReference>
<evidence type="ECO:0000256" key="9">
    <source>
        <dbReference type="ARBA" id="ARBA00030686"/>
    </source>
</evidence>
<evidence type="ECO:0000256" key="7">
    <source>
        <dbReference type="ARBA" id="ARBA00022676"/>
    </source>
</evidence>
<evidence type="ECO:0000313" key="13">
    <source>
        <dbReference type="Proteomes" id="UP000515947"/>
    </source>
</evidence>
<feature type="active site" description="Proton acceptor" evidence="11">
    <location>
        <position position="322"/>
    </location>
</feature>
<evidence type="ECO:0000256" key="6">
    <source>
        <dbReference type="ARBA" id="ARBA00022573"/>
    </source>
</evidence>
<evidence type="ECO:0000256" key="1">
    <source>
        <dbReference type="ARBA" id="ARBA00002197"/>
    </source>
</evidence>
<evidence type="ECO:0000256" key="8">
    <source>
        <dbReference type="ARBA" id="ARBA00022679"/>
    </source>
</evidence>
<evidence type="ECO:0000256" key="2">
    <source>
        <dbReference type="ARBA" id="ARBA00005049"/>
    </source>
</evidence>
<comment type="similarity">
    <text evidence="3 11">Belongs to the CobT family.</text>
</comment>
<dbReference type="EC" id="2.4.2.21" evidence="4 11"/>
<dbReference type="RefSeq" id="WP_187578489.1">
    <property type="nucleotide sequence ID" value="NZ_CP060713.1"/>
</dbReference>
<dbReference type="GO" id="GO:0008939">
    <property type="term" value="F:nicotinate-nucleotide-dimethylbenzimidazole phosphoribosyltransferase activity"/>
    <property type="evidence" value="ECO:0007669"/>
    <property type="project" value="UniProtKB-UniRule"/>
</dbReference>
<protein>
    <recommendedName>
        <fullName evidence="5 11">Nicotinate-nucleotide--dimethylbenzimidazole phosphoribosyltransferase</fullName>
        <shortName evidence="11">NN:DBI PRT</shortName>
        <ecNumber evidence="4 11">2.4.2.21</ecNumber>
    </recommendedName>
    <alternativeName>
        <fullName evidence="9 11">N(1)-alpha-phosphoribosyltransferase</fullName>
    </alternativeName>
</protein>
<dbReference type="Pfam" id="PF02277">
    <property type="entry name" value="DBI_PRT"/>
    <property type="match status" value="1"/>
</dbReference>
<evidence type="ECO:0000256" key="3">
    <source>
        <dbReference type="ARBA" id="ARBA00007110"/>
    </source>
</evidence>
<dbReference type="UniPathway" id="UPA00061">
    <property type="reaction ID" value="UER00516"/>
</dbReference>
<accession>A0A7G9RAM2</accession>
<dbReference type="InterPro" id="IPR036087">
    <property type="entry name" value="Nict_dMeBzImd_PRibTrfase_sf"/>
</dbReference>
<organism evidence="12 13">
    <name type="scientific">Nocardioides mesophilus</name>
    <dbReference type="NCBI Taxonomy" id="433659"/>
    <lineage>
        <taxon>Bacteria</taxon>
        <taxon>Bacillati</taxon>
        <taxon>Actinomycetota</taxon>
        <taxon>Actinomycetes</taxon>
        <taxon>Propionibacteriales</taxon>
        <taxon>Nocardioidaceae</taxon>
        <taxon>Nocardioides</taxon>
    </lineage>
</organism>
<dbReference type="KEGG" id="nmes:H9L09_19730"/>
<dbReference type="InterPro" id="IPR023195">
    <property type="entry name" value="Nict_dMeBzImd_PRibTrfase_N"/>
</dbReference>
<proteinExistence type="inferred from homology"/>
<dbReference type="HAMAP" id="MF_00230">
    <property type="entry name" value="CobT"/>
    <property type="match status" value="1"/>
</dbReference>
<sequence>MTDLTILKSTIEAIRPASAQTLQEAMAAMADKVKPLGSLGHLEDIATRIASLRGRVDLPEPTPAVVVCAADHGVASQGVSAFPQAVTGLMLTAFGSGGAAVAVLSRAAGARLVVADLGVIDPPAVPSLLDRSVRPGTADSALEPAMTVAEATLALEHGIGIAHELIDDGVDLIALGEMGIGNTTTASALTAALLGCDAAATCGRGTGLDDVQVAHKVSVVDQILARHATSGVSNDPLATLASIGGLEVAALAGVVLGAAERRIPVLVDGFITGAAALVAARLAPASTDAMIAAHLSPEPGHALQLAALGLRPLLDLEMRLGEGSGAALAINLVRSAIAVLTEMATFASLGPAETSPVA</sequence>
<dbReference type="FunFam" id="3.40.50.10210:FF:000001">
    <property type="entry name" value="Nicotinate-nucleotide--dimethylbenzimidazole phosphoribosyltransferase"/>
    <property type="match status" value="1"/>
</dbReference>
<dbReference type="Gene3D" id="3.40.50.10210">
    <property type="match status" value="1"/>
</dbReference>
<dbReference type="SUPFAM" id="SSF52733">
    <property type="entry name" value="Nicotinate mononucleotide:5,6-dimethylbenzimidazole phosphoribosyltransferase (CobT)"/>
    <property type="match status" value="1"/>
</dbReference>
<dbReference type="EMBL" id="CP060713">
    <property type="protein sequence ID" value="QNN52647.1"/>
    <property type="molecule type" value="Genomic_DNA"/>
</dbReference>
<dbReference type="CDD" id="cd02439">
    <property type="entry name" value="DMB-PRT_CobT"/>
    <property type="match status" value="1"/>
</dbReference>
<dbReference type="InterPro" id="IPR017846">
    <property type="entry name" value="Nict_dMeBzImd_PRibTrfase_bact"/>
</dbReference>
<comment type="function">
    <text evidence="1 11">Catalyzes the synthesis of alpha-ribazole-5'-phosphate from nicotinate mononucleotide (NAMN) and 5,6-dimethylbenzimidazole (DMB).</text>
</comment>
<dbReference type="PANTHER" id="PTHR43463">
    <property type="entry name" value="NICOTINATE-NUCLEOTIDE--DIMETHYLBENZIMIDAZOLE PHOSPHORIBOSYLTRANSFERASE"/>
    <property type="match status" value="1"/>
</dbReference>
<keyword evidence="6 11" id="KW-0169">Cobalamin biosynthesis</keyword>
<reference evidence="12 13" key="1">
    <citation type="submission" date="2020-08" db="EMBL/GenBank/DDBJ databases">
        <title>Genome sequence of Nocardioides mesophilus KACC 16243T.</title>
        <authorList>
            <person name="Hyun D.-W."/>
            <person name="Bae J.-W."/>
        </authorList>
    </citation>
    <scope>NUCLEOTIDE SEQUENCE [LARGE SCALE GENOMIC DNA]</scope>
    <source>
        <strain evidence="12 13">KACC 16243</strain>
    </source>
</reference>
<evidence type="ECO:0000256" key="10">
    <source>
        <dbReference type="ARBA" id="ARBA00047340"/>
    </source>
</evidence>
<evidence type="ECO:0000256" key="11">
    <source>
        <dbReference type="HAMAP-Rule" id="MF_00230"/>
    </source>
</evidence>
<keyword evidence="7 11" id="KW-0328">Glycosyltransferase</keyword>
<comment type="catalytic activity">
    <reaction evidence="10 11">
        <text>5,6-dimethylbenzimidazole + nicotinate beta-D-ribonucleotide = alpha-ribazole 5'-phosphate + nicotinate + H(+)</text>
        <dbReference type="Rhea" id="RHEA:11196"/>
        <dbReference type="ChEBI" id="CHEBI:15378"/>
        <dbReference type="ChEBI" id="CHEBI:15890"/>
        <dbReference type="ChEBI" id="CHEBI:32544"/>
        <dbReference type="ChEBI" id="CHEBI:57502"/>
        <dbReference type="ChEBI" id="CHEBI:57918"/>
        <dbReference type="EC" id="2.4.2.21"/>
    </reaction>
</comment>
<gene>
    <name evidence="11 12" type="primary">cobT</name>
    <name evidence="12" type="ORF">H9L09_19730</name>
</gene>
<name>A0A7G9RAM2_9ACTN</name>
<dbReference type="AlphaFoldDB" id="A0A7G9RAM2"/>
<dbReference type="InterPro" id="IPR003200">
    <property type="entry name" value="Nict_dMeBzImd_PRibTrfase"/>
</dbReference>
<dbReference type="NCBIfam" id="NF000996">
    <property type="entry name" value="PRK00105.1"/>
    <property type="match status" value="1"/>
</dbReference>
<evidence type="ECO:0000256" key="4">
    <source>
        <dbReference type="ARBA" id="ARBA00011991"/>
    </source>
</evidence>
<evidence type="ECO:0000256" key="5">
    <source>
        <dbReference type="ARBA" id="ARBA00015486"/>
    </source>
</evidence>
<keyword evidence="8 11" id="KW-0808">Transferase</keyword>
<keyword evidence="13" id="KW-1185">Reference proteome</keyword>
<dbReference type="NCBIfam" id="TIGR03160">
    <property type="entry name" value="cobT_DBIPRT"/>
    <property type="match status" value="1"/>
</dbReference>
<dbReference type="GO" id="GO:0009236">
    <property type="term" value="P:cobalamin biosynthetic process"/>
    <property type="evidence" value="ECO:0007669"/>
    <property type="project" value="UniProtKB-UniRule"/>
</dbReference>
<comment type="pathway">
    <text evidence="2 11">Nucleoside biosynthesis; alpha-ribazole biosynthesis; alpha-ribazole from 5,6-dimethylbenzimidazole: step 1/2.</text>
</comment>